<keyword evidence="1" id="KW-0472">Membrane</keyword>
<proteinExistence type="predicted"/>
<keyword evidence="1" id="KW-1133">Transmembrane helix</keyword>
<reference evidence="2" key="1">
    <citation type="journal article" date="2018" name="Antonie Van Leeuwenhoek">
        <title>Proteinivorax hydrogeniformans sp. nov., an anaerobic, haloalkaliphilic bacterium fermenting proteinaceous compounds with high hydrogen production.</title>
        <authorList>
            <person name="Boltyanskaya Y."/>
            <person name="Detkova E."/>
            <person name="Pimenov N."/>
            <person name="Kevbrin V."/>
        </authorList>
    </citation>
    <scope>NUCLEOTIDE SEQUENCE</scope>
    <source>
        <strain evidence="2">Z-710</strain>
    </source>
</reference>
<reference evidence="2" key="2">
    <citation type="submission" date="2024-06" db="EMBL/GenBank/DDBJ databases">
        <authorList>
            <person name="Petrova K.O."/>
            <person name="Toshchakov S.V."/>
            <person name="Boltjanskaja Y.V."/>
            <person name="Kevbrin V.V."/>
        </authorList>
    </citation>
    <scope>NUCLEOTIDE SEQUENCE</scope>
    <source>
        <strain evidence="2">Z-710</strain>
    </source>
</reference>
<dbReference type="RefSeq" id="WP_353893997.1">
    <property type="nucleotide sequence ID" value="NZ_CP159485.1"/>
</dbReference>
<evidence type="ECO:0000313" key="2">
    <source>
        <dbReference type="EMBL" id="XCI29449.1"/>
    </source>
</evidence>
<gene>
    <name evidence="2" type="ORF">PRVXH_000770</name>
</gene>
<sequence length="87" mass="9660">MNKKISLMISLFVLTVIGLSIVKGSSLLLPWNVNAIIIGTITGISATSYGLYAVLCYLFPLTVVWIFFIEKAKTINWLATKRKLPLD</sequence>
<protein>
    <submittedName>
        <fullName evidence="2">Uncharacterized protein</fullName>
    </submittedName>
</protein>
<feature type="transmembrane region" description="Helical" evidence="1">
    <location>
        <begin position="49"/>
        <end position="68"/>
    </location>
</feature>
<organism evidence="2">
    <name type="scientific">Proteinivorax hydrogeniformans</name>
    <dbReference type="NCBI Taxonomy" id="1826727"/>
    <lineage>
        <taxon>Bacteria</taxon>
        <taxon>Bacillati</taxon>
        <taxon>Bacillota</taxon>
        <taxon>Clostridia</taxon>
        <taxon>Eubacteriales</taxon>
        <taxon>Proteinivoracaceae</taxon>
        <taxon>Proteinivorax</taxon>
    </lineage>
</organism>
<evidence type="ECO:0000256" key="1">
    <source>
        <dbReference type="SAM" id="Phobius"/>
    </source>
</evidence>
<name>A0AAU8HVM3_9FIRM</name>
<accession>A0AAU8HVM3</accession>
<keyword evidence="1" id="KW-0812">Transmembrane</keyword>
<dbReference type="AlphaFoldDB" id="A0AAU8HVM3"/>
<dbReference type="EMBL" id="CP159485">
    <property type="protein sequence ID" value="XCI29449.1"/>
    <property type="molecule type" value="Genomic_DNA"/>
</dbReference>
<feature type="transmembrane region" description="Helical" evidence="1">
    <location>
        <begin position="7"/>
        <end position="29"/>
    </location>
</feature>